<dbReference type="AlphaFoldDB" id="A0AAJ5I4M7"/>
<dbReference type="RefSeq" id="WP_236223344.1">
    <property type="nucleotide sequence ID" value="NZ_BQHQ01000076.1"/>
</dbReference>
<sequence length="313" mass="34684">MNKQQKKRLDRSLHALPEWAKHDLSVDHGMLNSYINHGESIGAACKQIFRTGINEISEGLLQELHKPKYYANELIRCGIVKMLVADCLLIQTKKGTQRWSSDTLDGITQIMLCAMAVGHFGSIKPFHATVFAGLENDYGVRDGRNAPLGTTLRYAAFGLTIIGDWLGKPLDLDKHALPRDPAWGQLVAHWREPDPDKLAPILVAACDTHVERIALTSRELDSGNFEFGSPFEAVYPAEILAILNLRRSLGLTNPSPIEHPLMQTPYARLTCPPGMRFEPDELLVQFLAAVCKHDPAAMPDGLYEAVLQTNSAN</sequence>
<dbReference type="Proteomes" id="UP001058744">
    <property type="component" value="Chromosome"/>
</dbReference>
<name>A0AAJ5I4M7_9PSED</name>
<protein>
    <submittedName>
        <fullName evidence="1">Uncharacterized protein</fullName>
    </submittedName>
</protein>
<reference evidence="1" key="1">
    <citation type="submission" date="2022-07" db="EMBL/GenBank/DDBJ databases">
        <title>Complete genome of MD9.</title>
        <authorList>
            <person name="Cao G."/>
        </authorList>
    </citation>
    <scope>NUCLEOTIDE SEQUENCE</scope>
    <source>
        <strain evidence="1">MD9</strain>
    </source>
</reference>
<proteinExistence type="predicted"/>
<organism evidence="1 2">
    <name type="scientific">Pseudomonas asiatica</name>
    <dbReference type="NCBI Taxonomy" id="2219225"/>
    <lineage>
        <taxon>Bacteria</taxon>
        <taxon>Pseudomonadati</taxon>
        <taxon>Pseudomonadota</taxon>
        <taxon>Gammaproteobacteria</taxon>
        <taxon>Pseudomonadales</taxon>
        <taxon>Pseudomonadaceae</taxon>
        <taxon>Pseudomonas</taxon>
    </lineage>
</organism>
<gene>
    <name evidence="1" type="ORF">NOV18_14890</name>
</gene>
<evidence type="ECO:0000313" key="2">
    <source>
        <dbReference type="Proteomes" id="UP001058744"/>
    </source>
</evidence>
<dbReference type="EMBL" id="CP101700">
    <property type="protein sequence ID" value="UUC16553.1"/>
    <property type="molecule type" value="Genomic_DNA"/>
</dbReference>
<evidence type="ECO:0000313" key="1">
    <source>
        <dbReference type="EMBL" id="UUC16553.1"/>
    </source>
</evidence>
<accession>A0AAJ5I4M7</accession>